<accession>A0A0E0F5Z5</accession>
<protein>
    <submittedName>
        <fullName evidence="2">Uncharacterized protein</fullName>
    </submittedName>
</protein>
<proteinExistence type="predicted"/>
<feature type="region of interest" description="Disordered" evidence="1">
    <location>
        <begin position="48"/>
        <end position="138"/>
    </location>
</feature>
<dbReference type="Proteomes" id="UP000008021">
    <property type="component" value="Chromosome 11"/>
</dbReference>
<keyword evidence="3" id="KW-1185">Reference proteome</keyword>
<evidence type="ECO:0000313" key="3">
    <source>
        <dbReference type="Proteomes" id="UP000008021"/>
    </source>
</evidence>
<evidence type="ECO:0000313" key="2">
    <source>
        <dbReference type="EnsemblPlants" id="OMERI11G11890.2"/>
    </source>
</evidence>
<reference evidence="2" key="2">
    <citation type="submission" date="2018-05" db="EMBL/GenBank/DDBJ databases">
        <title>OmerRS3 (Oryza meridionalis Reference Sequence Version 3).</title>
        <authorList>
            <person name="Zhang J."/>
            <person name="Kudrna D."/>
            <person name="Lee S."/>
            <person name="Talag J."/>
            <person name="Welchert J."/>
            <person name="Wing R.A."/>
        </authorList>
    </citation>
    <scope>NUCLEOTIDE SEQUENCE [LARGE SCALE GENOMIC DNA]</scope>
    <source>
        <strain evidence="2">cv. OR44</strain>
    </source>
</reference>
<evidence type="ECO:0000256" key="1">
    <source>
        <dbReference type="SAM" id="MobiDB-lite"/>
    </source>
</evidence>
<name>A0A0E0F5Z5_9ORYZ</name>
<feature type="compositionally biased region" description="Basic residues" evidence="1">
    <location>
        <begin position="128"/>
        <end position="137"/>
    </location>
</feature>
<organism evidence="2">
    <name type="scientific">Oryza meridionalis</name>
    <dbReference type="NCBI Taxonomy" id="40149"/>
    <lineage>
        <taxon>Eukaryota</taxon>
        <taxon>Viridiplantae</taxon>
        <taxon>Streptophyta</taxon>
        <taxon>Embryophyta</taxon>
        <taxon>Tracheophyta</taxon>
        <taxon>Spermatophyta</taxon>
        <taxon>Magnoliopsida</taxon>
        <taxon>Liliopsida</taxon>
        <taxon>Poales</taxon>
        <taxon>Poaceae</taxon>
        <taxon>BOP clade</taxon>
        <taxon>Oryzoideae</taxon>
        <taxon>Oryzeae</taxon>
        <taxon>Oryzinae</taxon>
        <taxon>Oryza</taxon>
    </lineage>
</organism>
<dbReference type="AlphaFoldDB" id="A0A0E0F5Z5"/>
<dbReference type="HOGENOM" id="CLU_1339395_0_0_1"/>
<sequence length="205" mass="21906">MKPLCIDESGLMKDERLFNLIQPTTRILIHPTQSPSHSHLTPLLSLSEEGRAETKPAGRKGSSSSSPAAEEDDDGTVPAKSANPQRGRPRARLPLLRRSGSPPSSVGCAPGSRRPGEGRSGSSPRPRPQPRHHRRPRCGLPLCASGMEAGSVRQLATGMAVNLLLSFSSRLLMLSGSGLDPQLAVPPRRYPPLLQPSLPHVSSSF</sequence>
<dbReference type="Gramene" id="OMERI11G11890.2">
    <property type="protein sequence ID" value="OMERI11G11890.2"/>
    <property type="gene ID" value="OMERI11G11890"/>
</dbReference>
<reference evidence="2" key="1">
    <citation type="submission" date="2015-04" db="UniProtKB">
        <authorList>
            <consortium name="EnsemblPlants"/>
        </authorList>
    </citation>
    <scope>IDENTIFICATION</scope>
</reference>
<dbReference type="EnsemblPlants" id="OMERI11G11890.2">
    <property type="protein sequence ID" value="OMERI11G11890.2"/>
    <property type="gene ID" value="OMERI11G11890"/>
</dbReference>
<feature type="compositionally biased region" description="Low complexity" evidence="1">
    <location>
        <begin position="92"/>
        <end position="113"/>
    </location>
</feature>